<evidence type="ECO:0000313" key="2">
    <source>
        <dbReference type="EMBL" id="KAK0426407.1"/>
    </source>
</evidence>
<comment type="caution">
    <text evidence="2">The sequence shown here is derived from an EMBL/GenBank/DDBJ whole genome shotgun (WGS) entry which is preliminary data.</text>
</comment>
<reference evidence="2" key="1">
    <citation type="submission" date="2023-06" db="EMBL/GenBank/DDBJ databases">
        <title>Genomic analysis of the entomopathogenic nematode Steinernema hermaphroditum.</title>
        <authorList>
            <person name="Schwarz E.M."/>
            <person name="Heppert J.K."/>
            <person name="Baniya A."/>
            <person name="Schwartz H.T."/>
            <person name="Tan C.-H."/>
            <person name="Antoshechkin I."/>
            <person name="Sternberg P.W."/>
            <person name="Goodrich-Blair H."/>
            <person name="Dillman A.R."/>
        </authorList>
    </citation>
    <scope>NUCLEOTIDE SEQUENCE</scope>
    <source>
        <strain evidence="2">PS9179</strain>
        <tissue evidence="2">Whole animal</tissue>
    </source>
</reference>
<feature type="compositionally biased region" description="Basic and acidic residues" evidence="1">
    <location>
        <begin position="64"/>
        <end position="73"/>
    </location>
</feature>
<feature type="compositionally biased region" description="Basic and acidic residues" evidence="1">
    <location>
        <begin position="82"/>
        <end position="91"/>
    </location>
</feature>
<evidence type="ECO:0000313" key="3">
    <source>
        <dbReference type="Proteomes" id="UP001175271"/>
    </source>
</evidence>
<dbReference type="Proteomes" id="UP001175271">
    <property type="component" value="Unassembled WGS sequence"/>
</dbReference>
<evidence type="ECO:0000256" key="1">
    <source>
        <dbReference type="SAM" id="MobiDB-lite"/>
    </source>
</evidence>
<feature type="region of interest" description="Disordered" evidence="1">
    <location>
        <begin position="1"/>
        <end position="22"/>
    </location>
</feature>
<organism evidence="2 3">
    <name type="scientific">Steinernema hermaphroditum</name>
    <dbReference type="NCBI Taxonomy" id="289476"/>
    <lineage>
        <taxon>Eukaryota</taxon>
        <taxon>Metazoa</taxon>
        <taxon>Ecdysozoa</taxon>
        <taxon>Nematoda</taxon>
        <taxon>Chromadorea</taxon>
        <taxon>Rhabditida</taxon>
        <taxon>Tylenchina</taxon>
        <taxon>Panagrolaimomorpha</taxon>
        <taxon>Strongyloidoidea</taxon>
        <taxon>Steinernematidae</taxon>
        <taxon>Steinernema</taxon>
    </lineage>
</organism>
<proteinExistence type="predicted"/>
<dbReference type="EMBL" id="JAUCMV010000001">
    <property type="protein sequence ID" value="KAK0426407.1"/>
    <property type="molecule type" value="Genomic_DNA"/>
</dbReference>
<name>A0AA39M9X6_9BILA</name>
<keyword evidence="3" id="KW-1185">Reference proteome</keyword>
<feature type="compositionally biased region" description="Polar residues" evidence="1">
    <location>
        <begin position="159"/>
        <end position="169"/>
    </location>
</feature>
<sequence length="169" mass="19159">MIRKSSSCRCPRSFTPRRSRSPAPCECLFLQTAPITVAKRRRATGRPNGPGAFQASSRTRRSSHHEAIDECSKPQRSKSKAQKREKPDAKRRSLRAAPAEGTSEPAKGAEVWSSPFGERPPFDLGTRIEAYEDVDESGRYRRRGGPRKVKVDRHKQEELNQQWADSLRE</sequence>
<feature type="compositionally biased region" description="Low complexity" evidence="1">
    <location>
        <begin position="1"/>
        <end position="14"/>
    </location>
</feature>
<feature type="region of interest" description="Disordered" evidence="1">
    <location>
        <begin position="36"/>
        <end position="169"/>
    </location>
</feature>
<protein>
    <submittedName>
        <fullName evidence="2">Uncharacterized protein</fullName>
    </submittedName>
</protein>
<gene>
    <name evidence="2" type="ORF">QR680_009692</name>
</gene>
<accession>A0AA39M9X6</accession>
<dbReference type="AlphaFoldDB" id="A0AA39M9X6"/>
<feature type="compositionally biased region" description="Basic residues" evidence="1">
    <location>
        <begin position="140"/>
        <end position="153"/>
    </location>
</feature>